<feature type="compositionally biased region" description="Basic and acidic residues" evidence="1">
    <location>
        <begin position="254"/>
        <end position="268"/>
    </location>
</feature>
<sequence length="268" mass="27477">DRRRARQAVPAAADVAEPGAAGRAAGDGRVLPRDDRHRASPGHRSRLPVGGAVQRRPVPGGRAGHRPAAVPAVGRGRRRRREHRRRGAGRHVALPAHAAGRAHPPAAGQARGGHGLHAHGRGPRGGLGARARHAAVRRVGAAAVHQRHQPDDDPVDLAHRARGALRRLVDARCGGRGAVPVDRHRLPAGGGPRRGGAAGGVHGAGGPGGGAVRASLPADALLAGLRGPVPRSGPVARPGARHAAPGGVRRRVPDRRLGELHDEGRGEL</sequence>
<feature type="compositionally biased region" description="Low complexity" evidence="1">
    <location>
        <begin position="7"/>
        <end position="29"/>
    </location>
</feature>
<evidence type="ECO:0000256" key="1">
    <source>
        <dbReference type="SAM" id="MobiDB-lite"/>
    </source>
</evidence>
<feature type="compositionally biased region" description="Basic residues" evidence="1">
    <location>
        <begin position="75"/>
        <end position="89"/>
    </location>
</feature>
<name>A0A6J4KSN0_9ACTN</name>
<feature type="region of interest" description="Disordered" evidence="1">
    <location>
        <begin position="224"/>
        <end position="268"/>
    </location>
</feature>
<proteinExistence type="predicted"/>
<dbReference type="AlphaFoldDB" id="A0A6J4KSN0"/>
<protein>
    <submittedName>
        <fullName evidence="2">Efflux ABC transporter, permease protein</fullName>
    </submittedName>
</protein>
<dbReference type="EMBL" id="CADCUB010000033">
    <property type="protein sequence ID" value="CAA9312337.1"/>
    <property type="molecule type" value="Genomic_DNA"/>
</dbReference>
<feature type="non-terminal residue" evidence="2">
    <location>
        <position position="1"/>
    </location>
</feature>
<accession>A0A6J4KSN0</accession>
<feature type="region of interest" description="Disordered" evidence="1">
    <location>
        <begin position="180"/>
        <end position="212"/>
    </location>
</feature>
<feature type="compositionally biased region" description="Low complexity" evidence="1">
    <location>
        <begin position="233"/>
        <end position="247"/>
    </location>
</feature>
<feature type="non-terminal residue" evidence="2">
    <location>
        <position position="268"/>
    </location>
</feature>
<feature type="compositionally biased region" description="Low complexity" evidence="1">
    <location>
        <begin position="90"/>
        <end position="109"/>
    </location>
</feature>
<feature type="region of interest" description="Disordered" evidence="1">
    <location>
        <begin position="1"/>
        <end position="128"/>
    </location>
</feature>
<organism evidence="2">
    <name type="scientific">uncultured Frankineae bacterium</name>
    <dbReference type="NCBI Taxonomy" id="437475"/>
    <lineage>
        <taxon>Bacteria</taxon>
        <taxon>Bacillati</taxon>
        <taxon>Actinomycetota</taxon>
        <taxon>Actinomycetes</taxon>
        <taxon>Frankiales</taxon>
        <taxon>environmental samples</taxon>
    </lineage>
</organism>
<feature type="compositionally biased region" description="Gly residues" evidence="1">
    <location>
        <begin position="188"/>
        <end position="211"/>
    </location>
</feature>
<gene>
    <name evidence="2" type="ORF">AVDCRST_MAG07-688</name>
</gene>
<evidence type="ECO:0000313" key="2">
    <source>
        <dbReference type="EMBL" id="CAA9312337.1"/>
    </source>
</evidence>
<reference evidence="2" key="1">
    <citation type="submission" date="2020-02" db="EMBL/GenBank/DDBJ databases">
        <authorList>
            <person name="Meier V. D."/>
        </authorList>
    </citation>
    <scope>NUCLEOTIDE SEQUENCE</scope>
    <source>
        <strain evidence="2">AVDCRST_MAG07</strain>
    </source>
</reference>